<name>A0ABN7XMJ4_GIGMA</name>
<feature type="non-terminal residue" evidence="1">
    <location>
        <position position="1"/>
    </location>
</feature>
<comment type="caution">
    <text evidence="1">The sequence shown here is derived from an EMBL/GenBank/DDBJ whole genome shotgun (WGS) entry which is preliminary data.</text>
</comment>
<sequence>WNNQQYLNTKEDYMEITEEKVYNKWIKEEKETKEMLQDNELINAWEIIKEANESEP</sequence>
<evidence type="ECO:0000313" key="1">
    <source>
        <dbReference type="EMBL" id="CAG8855955.1"/>
    </source>
</evidence>
<dbReference type="Proteomes" id="UP000789901">
    <property type="component" value="Unassembled WGS sequence"/>
</dbReference>
<keyword evidence="2" id="KW-1185">Reference proteome</keyword>
<proteinExistence type="predicted"/>
<protein>
    <submittedName>
        <fullName evidence="1">37286_t:CDS:1</fullName>
    </submittedName>
</protein>
<gene>
    <name evidence="1" type="ORF">GMARGA_LOCUS44776</name>
</gene>
<dbReference type="EMBL" id="CAJVQB010154849">
    <property type="protein sequence ID" value="CAG8855955.1"/>
    <property type="molecule type" value="Genomic_DNA"/>
</dbReference>
<evidence type="ECO:0000313" key="2">
    <source>
        <dbReference type="Proteomes" id="UP000789901"/>
    </source>
</evidence>
<accession>A0ABN7XMJ4</accession>
<organism evidence="1 2">
    <name type="scientific">Gigaspora margarita</name>
    <dbReference type="NCBI Taxonomy" id="4874"/>
    <lineage>
        <taxon>Eukaryota</taxon>
        <taxon>Fungi</taxon>
        <taxon>Fungi incertae sedis</taxon>
        <taxon>Mucoromycota</taxon>
        <taxon>Glomeromycotina</taxon>
        <taxon>Glomeromycetes</taxon>
        <taxon>Diversisporales</taxon>
        <taxon>Gigasporaceae</taxon>
        <taxon>Gigaspora</taxon>
    </lineage>
</organism>
<reference evidence="1 2" key="1">
    <citation type="submission" date="2021-06" db="EMBL/GenBank/DDBJ databases">
        <authorList>
            <person name="Kallberg Y."/>
            <person name="Tangrot J."/>
            <person name="Rosling A."/>
        </authorList>
    </citation>
    <scope>NUCLEOTIDE SEQUENCE [LARGE SCALE GENOMIC DNA]</scope>
    <source>
        <strain evidence="1 2">120-4 pot B 10/14</strain>
    </source>
</reference>